<evidence type="ECO:0000313" key="3">
    <source>
        <dbReference type="Proteomes" id="UP000198888"/>
    </source>
</evidence>
<dbReference type="Proteomes" id="UP000198888">
    <property type="component" value="Unassembled WGS sequence"/>
</dbReference>
<dbReference type="GeneID" id="35000966"/>
<sequence>MIRRLLIAPDTVSSWLVLTIIWMSVTFSASLLVGLSLERPRDGLSAGIFLSGLCLTYTIDQLWVDSTR</sequence>
<feature type="transmembrane region" description="Helical" evidence="1">
    <location>
        <begin position="43"/>
        <end position="64"/>
    </location>
</feature>
<dbReference type="AlphaFoldDB" id="A0A1H6T229"/>
<feature type="transmembrane region" description="Helical" evidence="1">
    <location>
        <begin position="12"/>
        <end position="37"/>
    </location>
</feature>
<accession>A0A1H6T229</accession>
<evidence type="ECO:0000313" key="2">
    <source>
        <dbReference type="EMBL" id="SEI71157.1"/>
    </source>
</evidence>
<gene>
    <name evidence="2" type="ORF">SAMN05444271_10663</name>
</gene>
<accession>A0A2H4PXX4</accession>
<dbReference type="EMBL" id="FNYR01000006">
    <property type="protein sequence ID" value="SEI71157.1"/>
    <property type="molecule type" value="Genomic_DNA"/>
</dbReference>
<keyword evidence="3" id="KW-1185">Reference proteome</keyword>
<dbReference type="RefSeq" id="WP_143054118.1">
    <property type="nucleotide sequence ID" value="NZ_CP024845.1"/>
</dbReference>
<proteinExistence type="predicted"/>
<evidence type="ECO:0000256" key="1">
    <source>
        <dbReference type="SAM" id="Phobius"/>
    </source>
</evidence>
<reference evidence="2 3" key="1">
    <citation type="submission" date="2016-10" db="EMBL/GenBank/DDBJ databases">
        <authorList>
            <person name="de Groot N.N."/>
        </authorList>
    </citation>
    <scope>NUCLEOTIDE SEQUENCE [LARGE SCALE GENOMIC DNA]</scope>
    <source>
        <strain evidence="2 3">DSM 22187</strain>
    </source>
</reference>
<keyword evidence="1" id="KW-0812">Transmembrane</keyword>
<organism evidence="2 3">
    <name type="scientific">Halohasta litchfieldiae</name>
    <dbReference type="NCBI Taxonomy" id="1073996"/>
    <lineage>
        <taxon>Archaea</taxon>
        <taxon>Methanobacteriati</taxon>
        <taxon>Methanobacteriota</taxon>
        <taxon>Stenosarchaea group</taxon>
        <taxon>Halobacteria</taxon>
        <taxon>Halobacteriales</taxon>
        <taxon>Haloferacaceae</taxon>
        <taxon>Halohasta</taxon>
    </lineage>
</organism>
<dbReference type="STRING" id="1073996.SAMN05444271_10663"/>
<keyword evidence="1" id="KW-0472">Membrane</keyword>
<dbReference type="KEGG" id="hae:halTADL_0132"/>
<protein>
    <submittedName>
        <fullName evidence="2">Uncharacterized protein</fullName>
    </submittedName>
</protein>
<name>A0A1H6T229_9EURY</name>
<keyword evidence="1" id="KW-1133">Transmembrane helix</keyword>